<dbReference type="EMBL" id="HBDX01000478">
    <property type="protein sequence ID" value="CAD8219713.1"/>
    <property type="molecule type" value="Transcribed_RNA"/>
</dbReference>
<dbReference type="GO" id="GO:0012505">
    <property type="term" value="C:endomembrane system"/>
    <property type="evidence" value="ECO:0007669"/>
    <property type="project" value="UniProtKB-SubCell"/>
</dbReference>
<dbReference type="GO" id="GO:0030131">
    <property type="term" value="C:clathrin adaptor complex"/>
    <property type="evidence" value="ECO:0007669"/>
    <property type="project" value="UniProtKB-UniRule"/>
</dbReference>
<dbReference type="Pfam" id="PF00928">
    <property type="entry name" value="Adap_comp_sub"/>
    <property type="match status" value="1"/>
</dbReference>
<accession>A0A7R9SZK3</accession>
<dbReference type="CDD" id="cd09252">
    <property type="entry name" value="AP-3_Mu3_Cterm"/>
    <property type="match status" value="1"/>
</dbReference>
<feature type="domain" description="MHD" evidence="6">
    <location>
        <begin position="181"/>
        <end position="475"/>
    </location>
</feature>
<sequence length="476" mass="52216">MGIDSLFVVNNRTESLIAVKHWGAIAGSEICERVFEAHRRGQREGVDGDAACVDQGSYGFFLTRGEVTYVATCSRETAPLMVIEFLSQLYDVLRAYFGESVTETTLQEHHVTLYQLLDEMLDSGIPVNTHAGGLKVLVPPPNLYNRVTATVMGNQGVIVSDQDPLKLLPLPWRPNNIKYTSNEIYLDLIETIDATIDAEGKVLSSAVYGRIEVNSRLSGMPDINLTLSNSHLIEEYSFHPSVRLSRFASDRVVSFVPADGSSVLMSYKVRPPTSKQDVDQWQPRYIKANPWLKTANSDNLSSVPLPLYIRPQCAFGAQQGRVSVVVGSKPAFEKPVESVTLDVRLPSRVIGADPTSTHGDATFDVTSNTVHWVIEKFPADKTPCLSVQVTMRADDDDEPTTTATNASNAIAAKPAVAVAQRRVQLQEVVDITASFRVPGAGVSGIKVETLQVRNEKYKPTQGVRYHTRSGSVIVRA</sequence>
<evidence type="ECO:0000259" key="6">
    <source>
        <dbReference type="PROSITE" id="PS51072"/>
    </source>
</evidence>
<dbReference type="AlphaFoldDB" id="A0A7R9SZK3"/>
<name>A0A7R9SZK3_9CHLO</name>
<dbReference type="PIRSF" id="PIRSF005992">
    <property type="entry name" value="Clathrin_mu"/>
    <property type="match status" value="1"/>
</dbReference>
<dbReference type="CDD" id="cd14837">
    <property type="entry name" value="AP3_Mu_N"/>
    <property type="match status" value="1"/>
</dbReference>
<comment type="subcellular location">
    <subcellularLocation>
        <location evidence="1">Endomembrane system</location>
    </subcellularLocation>
</comment>
<dbReference type="PRINTS" id="PR00314">
    <property type="entry name" value="CLATHRINADPT"/>
</dbReference>
<comment type="similarity">
    <text evidence="5">Belongs to the adaptor complexes medium subunit family.</text>
</comment>
<keyword evidence="2 5" id="KW-0813">Transport</keyword>
<dbReference type="SUPFAM" id="SSF64356">
    <property type="entry name" value="SNARE-like"/>
    <property type="match status" value="1"/>
</dbReference>
<keyword evidence="3 5" id="KW-0653">Protein transport</keyword>
<evidence type="ECO:0000256" key="3">
    <source>
        <dbReference type="ARBA" id="ARBA00022927"/>
    </source>
</evidence>
<evidence type="ECO:0000256" key="1">
    <source>
        <dbReference type="ARBA" id="ARBA00004308"/>
    </source>
</evidence>
<dbReference type="GO" id="GO:0016192">
    <property type="term" value="P:vesicle-mediated transport"/>
    <property type="evidence" value="ECO:0007669"/>
    <property type="project" value="InterPro"/>
</dbReference>
<protein>
    <recommendedName>
        <fullName evidence="6">MHD domain-containing protein</fullName>
    </recommendedName>
</protein>
<gene>
    <name evidence="7" type="ORF">OLUC0939_LOCUS432</name>
</gene>
<dbReference type="InterPro" id="IPR050431">
    <property type="entry name" value="Adaptor_comp_med_subunit"/>
</dbReference>
<dbReference type="InterPro" id="IPR001392">
    <property type="entry name" value="Clathrin_mu"/>
</dbReference>
<dbReference type="Gene3D" id="3.30.450.60">
    <property type="match status" value="1"/>
</dbReference>
<dbReference type="SUPFAM" id="SSF49447">
    <property type="entry name" value="Second domain of Mu2 adaptin subunit (ap50) of ap2 adaptor"/>
    <property type="match status" value="1"/>
</dbReference>
<evidence type="ECO:0000256" key="4">
    <source>
        <dbReference type="ARBA" id="ARBA00023136"/>
    </source>
</evidence>
<dbReference type="InterPro" id="IPR028565">
    <property type="entry name" value="MHD"/>
</dbReference>
<evidence type="ECO:0000313" key="7">
    <source>
        <dbReference type="EMBL" id="CAD8219713.1"/>
    </source>
</evidence>
<evidence type="ECO:0000256" key="5">
    <source>
        <dbReference type="PIRNR" id="PIRNR005992"/>
    </source>
</evidence>
<reference evidence="7" key="1">
    <citation type="submission" date="2021-01" db="EMBL/GenBank/DDBJ databases">
        <authorList>
            <person name="Corre E."/>
            <person name="Pelletier E."/>
            <person name="Niang G."/>
            <person name="Scheremetjew M."/>
            <person name="Finn R."/>
            <person name="Kale V."/>
            <person name="Holt S."/>
            <person name="Cochrane G."/>
            <person name="Meng A."/>
            <person name="Brown T."/>
            <person name="Cohen L."/>
        </authorList>
    </citation>
    <scope>NUCLEOTIDE SEQUENCE</scope>
    <source>
        <strain evidence="7">Clade-A-BCC118000</strain>
    </source>
</reference>
<keyword evidence="4" id="KW-0472">Membrane</keyword>
<evidence type="ECO:0000256" key="2">
    <source>
        <dbReference type="ARBA" id="ARBA00022448"/>
    </source>
</evidence>
<dbReference type="InterPro" id="IPR011012">
    <property type="entry name" value="Longin-like_dom_sf"/>
</dbReference>
<dbReference type="PANTHER" id="PTHR10529">
    <property type="entry name" value="AP COMPLEX SUBUNIT MU"/>
    <property type="match status" value="1"/>
</dbReference>
<dbReference type="GO" id="GO:0006886">
    <property type="term" value="P:intracellular protein transport"/>
    <property type="evidence" value="ECO:0007669"/>
    <property type="project" value="UniProtKB-UniRule"/>
</dbReference>
<proteinExistence type="inferred from homology"/>
<dbReference type="InterPro" id="IPR036168">
    <property type="entry name" value="AP2_Mu_C_sf"/>
</dbReference>
<organism evidence="7">
    <name type="scientific">Ostreococcus sp. 'lucimarinus'</name>
    <dbReference type="NCBI Taxonomy" id="242159"/>
    <lineage>
        <taxon>Eukaryota</taxon>
        <taxon>Viridiplantae</taxon>
        <taxon>Chlorophyta</taxon>
        <taxon>Mamiellophyceae</taxon>
        <taxon>Mamiellales</taxon>
        <taxon>Bathycoccaceae</taxon>
        <taxon>Ostreococcus</taxon>
    </lineage>
</organism>
<dbReference type="Gene3D" id="2.60.40.1170">
    <property type="entry name" value="Mu homology domain, subdomain B"/>
    <property type="match status" value="2"/>
</dbReference>
<dbReference type="PROSITE" id="PS51072">
    <property type="entry name" value="MHD"/>
    <property type="match status" value="1"/>
</dbReference>